<evidence type="ECO:0000256" key="1">
    <source>
        <dbReference type="ARBA" id="ARBA00002121"/>
    </source>
</evidence>
<dbReference type="PIRSF" id="PIRSF004491">
    <property type="entry name" value="FAD_Synth"/>
    <property type="match status" value="1"/>
</dbReference>
<keyword evidence="12" id="KW-0511">Multifunctional enzyme</keyword>
<comment type="catalytic activity">
    <reaction evidence="14 15">
        <text>FMN + ATP + H(+) = FAD + diphosphate</text>
        <dbReference type="Rhea" id="RHEA:17237"/>
        <dbReference type="ChEBI" id="CHEBI:15378"/>
        <dbReference type="ChEBI" id="CHEBI:30616"/>
        <dbReference type="ChEBI" id="CHEBI:33019"/>
        <dbReference type="ChEBI" id="CHEBI:57692"/>
        <dbReference type="ChEBI" id="CHEBI:58210"/>
        <dbReference type="EC" id="2.7.7.2"/>
    </reaction>
</comment>
<dbReference type="NCBIfam" id="NF004160">
    <property type="entry name" value="PRK05627.1-3"/>
    <property type="match status" value="1"/>
</dbReference>
<evidence type="ECO:0000313" key="18">
    <source>
        <dbReference type="Proteomes" id="UP000321301"/>
    </source>
</evidence>
<proteinExistence type="inferred from homology"/>
<dbReference type="Pfam" id="PF06574">
    <property type="entry name" value="FAD_syn"/>
    <property type="match status" value="1"/>
</dbReference>
<keyword evidence="7 15" id="KW-0548">Nucleotidyltransferase</keyword>
<dbReference type="EMBL" id="BJYV01000002">
    <property type="protein sequence ID" value="GEO20371.1"/>
    <property type="molecule type" value="Genomic_DNA"/>
</dbReference>
<evidence type="ECO:0000256" key="3">
    <source>
        <dbReference type="ARBA" id="ARBA00005201"/>
    </source>
</evidence>
<dbReference type="PANTHER" id="PTHR22749:SF6">
    <property type="entry name" value="RIBOFLAVIN KINASE"/>
    <property type="match status" value="1"/>
</dbReference>
<protein>
    <recommendedName>
        <fullName evidence="15">Riboflavin biosynthesis protein</fullName>
    </recommendedName>
    <domain>
        <recommendedName>
            <fullName evidence="15">Riboflavin kinase</fullName>
            <ecNumber evidence="15">2.7.1.26</ecNumber>
        </recommendedName>
        <alternativeName>
            <fullName evidence="15">Flavokinase</fullName>
        </alternativeName>
    </domain>
    <domain>
        <recommendedName>
            <fullName evidence="15">FMN adenylyltransferase</fullName>
            <ecNumber evidence="15">2.7.7.2</ecNumber>
        </recommendedName>
        <alternativeName>
            <fullName evidence="15">FAD pyrophosphorylase</fullName>
        </alternativeName>
        <alternativeName>
            <fullName evidence="15">FAD synthase</fullName>
        </alternativeName>
    </domain>
</protein>
<sequence>MKIYKSLDDFPYIEKPVVTIGSFDGVHLGHQKILKRINNIARTIKGETVLVSFWPHPRMVLFPESHGIKLLYSFDEKAALLESFGVDHLLSIPFTKEFSKMESKDFIEEILVNKIKTKKLVIGYDHRFGRGREGSFAHLDAEQDRYNFDLEEIPREDIDNIGISSTKIRKALESGDIVKANEFLGRPYNLRGNVIEGDKIGRTIGYPTANIKLDEPHKLVPIDGAYIVRVLIDDASYAGMLNIGMRPTVSGERKNIEVNILDFDQNIYGKTINLQLLAFLRPEKKFEDLTALKMQLSKDRNQVVDFFSTLNKKSNDK</sequence>
<dbReference type="FunFam" id="3.40.50.620:FF:000021">
    <property type="entry name" value="Riboflavin biosynthesis protein"/>
    <property type="match status" value="1"/>
</dbReference>
<dbReference type="GO" id="GO:0006747">
    <property type="term" value="P:FAD biosynthetic process"/>
    <property type="evidence" value="ECO:0007669"/>
    <property type="project" value="UniProtKB-UniRule"/>
</dbReference>
<evidence type="ECO:0000256" key="13">
    <source>
        <dbReference type="ARBA" id="ARBA00047880"/>
    </source>
</evidence>
<reference evidence="17 18" key="1">
    <citation type="submission" date="2019-07" db="EMBL/GenBank/DDBJ databases">
        <title>Whole genome shotgun sequence of Cyclobacterium qasimii NBRC 106168.</title>
        <authorList>
            <person name="Hosoyama A."/>
            <person name="Uohara A."/>
            <person name="Ohji S."/>
            <person name="Ichikawa N."/>
        </authorList>
    </citation>
    <scope>NUCLEOTIDE SEQUENCE [LARGE SCALE GENOMIC DNA]</scope>
    <source>
        <strain evidence="17 18">NBRC 106168</strain>
    </source>
</reference>
<keyword evidence="5 15" id="KW-0288">FMN</keyword>
<evidence type="ECO:0000256" key="15">
    <source>
        <dbReference type="PIRNR" id="PIRNR004491"/>
    </source>
</evidence>
<keyword evidence="18" id="KW-1185">Reference proteome</keyword>
<feature type="domain" description="Riboflavin kinase" evidence="16">
    <location>
        <begin position="183"/>
        <end position="308"/>
    </location>
</feature>
<evidence type="ECO:0000256" key="7">
    <source>
        <dbReference type="ARBA" id="ARBA00022695"/>
    </source>
</evidence>
<dbReference type="PANTHER" id="PTHR22749">
    <property type="entry name" value="RIBOFLAVIN KINASE/FMN ADENYLYLTRANSFERASE"/>
    <property type="match status" value="1"/>
</dbReference>
<evidence type="ECO:0000256" key="14">
    <source>
        <dbReference type="ARBA" id="ARBA00049494"/>
    </source>
</evidence>
<dbReference type="RefSeq" id="WP_146947183.1">
    <property type="nucleotide sequence ID" value="NZ_BJYV01000002.1"/>
</dbReference>
<dbReference type="InterPro" id="IPR015864">
    <property type="entry name" value="FAD_synthase"/>
</dbReference>
<dbReference type="GO" id="GO:0005524">
    <property type="term" value="F:ATP binding"/>
    <property type="evidence" value="ECO:0007669"/>
    <property type="project" value="UniProtKB-UniRule"/>
</dbReference>
<keyword evidence="9 15" id="KW-0418">Kinase</keyword>
<accession>A0A512C839</accession>
<evidence type="ECO:0000256" key="8">
    <source>
        <dbReference type="ARBA" id="ARBA00022741"/>
    </source>
</evidence>
<name>A0A512C839_9BACT</name>
<dbReference type="AlphaFoldDB" id="A0A512C839"/>
<dbReference type="GO" id="GO:0009231">
    <property type="term" value="P:riboflavin biosynthetic process"/>
    <property type="evidence" value="ECO:0007669"/>
    <property type="project" value="InterPro"/>
</dbReference>
<evidence type="ECO:0000256" key="12">
    <source>
        <dbReference type="ARBA" id="ARBA00023268"/>
    </source>
</evidence>
<comment type="pathway">
    <text evidence="3 15">Cofactor biosynthesis; FMN biosynthesis; FMN from riboflavin (ATP route): step 1/1.</text>
</comment>
<evidence type="ECO:0000256" key="6">
    <source>
        <dbReference type="ARBA" id="ARBA00022679"/>
    </source>
</evidence>
<dbReference type="InterPro" id="IPR015865">
    <property type="entry name" value="Riboflavin_kinase_bac/euk"/>
</dbReference>
<dbReference type="SMART" id="SM00904">
    <property type="entry name" value="Flavokinase"/>
    <property type="match status" value="1"/>
</dbReference>
<evidence type="ECO:0000256" key="11">
    <source>
        <dbReference type="ARBA" id="ARBA00022840"/>
    </source>
</evidence>
<evidence type="ECO:0000256" key="4">
    <source>
        <dbReference type="ARBA" id="ARBA00022630"/>
    </source>
</evidence>
<dbReference type="SUPFAM" id="SSF82114">
    <property type="entry name" value="Riboflavin kinase-like"/>
    <property type="match status" value="1"/>
</dbReference>
<evidence type="ECO:0000256" key="5">
    <source>
        <dbReference type="ARBA" id="ARBA00022643"/>
    </source>
</evidence>
<comment type="similarity">
    <text evidence="15">Belongs to the ribF family.</text>
</comment>
<keyword evidence="11 15" id="KW-0067">ATP-binding</keyword>
<evidence type="ECO:0000256" key="10">
    <source>
        <dbReference type="ARBA" id="ARBA00022827"/>
    </source>
</evidence>
<dbReference type="NCBIfam" id="TIGR00083">
    <property type="entry name" value="ribF"/>
    <property type="match status" value="1"/>
</dbReference>
<comment type="catalytic activity">
    <reaction evidence="13 15">
        <text>riboflavin + ATP = FMN + ADP + H(+)</text>
        <dbReference type="Rhea" id="RHEA:14357"/>
        <dbReference type="ChEBI" id="CHEBI:15378"/>
        <dbReference type="ChEBI" id="CHEBI:30616"/>
        <dbReference type="ChEBI" id="CHEBI:57986"/>
        <dbReference type="ChEBI" id="CHEBI:58210"/>
        <dbReference type="ChEBI" id="CHEBI:456216"/>
        <dbReference type="EC" id="2.7.1.26"/>
    </reaction>
</comment>
<keyword evidence="6 15" id="KW-0808">Transferase</keyword>
<comment type="caution">
    <text evidence="17">The sequence shown here is derived from an EMBL/GenBank/DDBJ whole genome shotgun (WGS) entry which is preliminary data.</text>
</comment>
<dbReference type="EC" id="2.7.1.26" evidence="15"/>
<dbReference type="NCBIfam" id="NF004162">
    <property type="entry name" value="PRK05627.1-5"/>
    <property type="match status" value="1"/>
</dbReference>
<dbReference type="GO" id="GO:0008531">
    <property type="term" value="F:riboflavin kinase activity"/>
    <property type="evidence" value="ECO:0007669"/>
    <property type="project" value="UniProtKB-UniRule"/>
</dbReference>
<keyword evidence="8 15" id="KW-0547">Nucleotide-binding</keyword>
<dbReference type="InterPro" id="IPR023465">
    <property type="entry name" value="Riboflavin_kinase_dom_sf"/>
</dbReference>
<dbReference type="UniPathway" id="UPA00277">
    <property type="reaction ID" value="UER00407"/>
</dbReference>
<dbReference type="EC" id="2.7.7.2" evidence="15"/>
<dbReference type="UniPathway" id="UPA00276">
    <property type="reaction ID" value="UER00406"/>
</dbReference>
<keyword evidence="4 15" id="KW-0285">Flavoprotein</keyword>
<dbReference type="Proteomes" id="UP000321301">
    <property type="component" value="Unassembled WGS sequence"/>
</dbReference>
<evidence type="ECO:0000256" key="9">
    <source>
        <dbReference type="ARBA" id="ARBA00022777"/>
    </source>
</evidence>
<dbReference type="InterPro" id="IPR014729">
    <property type="entry name" value="Rossmann-like_a/b/a_fold"/>
</dbReference>
<comment type="pathway">
    <text evidence="2 15">Cofactor biosynthesis; FAD biosynthesis; FAD from FMN: step 1/1.</text>
</comment>
<dbReference type="CDD" id="cd02064">
    <property type="entry name" value="FAD_synthetase_N"/>
    <property type="match status" value="1"/>
</dbReference>
<dbReference type="InterPro" id="IPR002606">
    <property type="entry name" value="Riboflavin_kinase_bac"/>
</dbReference>
<dbReference type="InterPro" id="IPR023468">
    <property type="entry name" value="Riboflavin_kinase"/>
</dbReference>
<evidence type="ECO:0000313" key="17">
    <source>
        <dbReference type="EMBL" id="GEO20371.1"/>
    </source>
</evidence>
<dbReference type="GO" id="GO:0009398">
    <property type="term" value="P:FMN biosynthetic process"/>
    <property type="evidence" value="ECO:0007669"/>
    <property type="project" value="UniProtKB-UniRule"/>
</dbReference>
<comment type="function">
    <text evidence="1">Catalyzes the phosphorylation of riboflavin to FMN followed by the adenylation of FMN to FAD.</text>
</comment>
<evidence type="ECO:0000259" key="16">
    <source>
        <dbReference type="SMART" id="SM00904"/>
    </source>
</evidence>
<dbReference type="Pfam" id="PF01687">
    <property type="entry name" value="Flavokinase"/>
    <property type="match status" value="1"/>
</dbReference>
<keyword evidence="10 15" id="KW-0274">FAD</keyword>
<organism evidence="17 18">
    <name type="scientific">Cyclobacterium qasimii</name>
    <dbReference type="NCBI Taxonomy" id="1350429"/>
    <lineage>
        <taxon>Bacteria</taxon>
        <taxon>Pseudomonadati</taxon>
        <taxon>Bacteroidota</taxon>
        <taxon>Cytophagia</taxon>
        <taxon>Cytophagales</taxon>
        <taxon>Cyclobacteriaceae</taxon>
        <taxon>Cyclobacterium</taxon>
    </lineage>
</organism>
<dbReference type="Gene3D" id="2.40.30.30">
    <property type="entry name" value="Riboflavin kinase-like"/>
    <property type="match status" value="1"/>
</dbReference>
<gene>
    <name evidence="17" type="primary">ribF</name>
    <name evidence="17" type="ORF">CQA01_09050</name>
</gene>
<evidence type="ECO:0000256" key="2">
    <source>
        <dbReference type="ARBA" id="ARBA00004726"/>
    </source>
</evidence>
<dbReference type="GO" id="GO:0003919">
    <property type="term" value="F:FMN adenylyltransferase activity"/>
    <property type="evidence" value="ECO:0007669"/>
    <property type="project" value="UniProtKB-UniRule"/>
</dbReference>
<dbReference type="Gene3D" id="3.40.50.620">
    <property type="entry name" value="HUPs"/>
    <property type="match status" value="1"/>
</dbReference>
<dbReference type="SUPFAM" id="SSF52374">
    <property type="entry name" value="Nucleotidylyl transferase"/>
    <property type="match status" value="1"/>
</dbReference>